<evidence type="ECO:0000256" key="1">
    <source>
        <dbReference type="ARBA" id="ARBA00023015"/>
    </source>
</evidence>
<proteinExistence type="predicted"/>
<dbReference type="AlphaFoldDB" id="A0A7G9WA07"/>
<keyword evidence="1" id="KW-0805">Transcription regulation</keyword>
<dbReference type="EMBL" id="CP058559">
    <property type="protein sequence ID" value="QNO15519.1"/>
    <property type="molecule type" value="Genomic_DNA"/>
</dbReference>
<evidence type="ECO:0000313" key="5">
    <source>
        <dbReference type="EMBL" id="QNO15519.1"/>
    </source>
</evidence>
<dbReference type="Pfam" id="PF00392">
    <property type="entry name" value="GntR"/>
    <property type="match status" value="1"/>
</dbReference>
<dbReference type="InterPro" id="IPR036390">
    <property type="entry name" value="WH_DNA-bd_sf"/>
</dbReference>
<evidence type="ECO:0000256" key="3">
    <source>
        <dbReference type="ARBA" id="ARBA00023163"/>
    </source>
</evidence>
<accession>A0A7G9WA07</accession>
<evidence type="ECO:0000256" key="2">
    <source>
        <dbReference type="ARBA" id="ARBA00023125"/>
    </source>
</evidence>
<reference evidence="5 6" key="1">
    <citation type="submission" date="2020-07" db="EMBL/GenBank/DDBJ databases">
        <title>Alkalicella. sp. LB2 genome.</title>
        <authorList>
            <person name="Postec A."/>
            <person name="Quemeneur M."/>
        </authorList>
    </citation>
    <scope>NUCLEOTIDE SEQUENCE [LARGE SCALE GENOMIC DNA]</scope>
    <source>
        <strain evidence="5 6">LB2</strain>
    </source>
</reference>
<dbReference type="SMART" id="SM00345">
    <property type="entry name" value="HTH_GNTR"/>
    <property type="match status" value="1"/>
</dbReference>
<dbReference type="PROSITE" id="PS50949">
    <property type="entry name" value="HTH_GNTR"/>
    <property type="match status" value="1"/>
</dbReference>
<dbReference type="Gene3D" id="1.10.10.10">
    <property type="entry name" value="Winged helix-like DNA-binding domain superfamily/Winged helix DNA-binding domain"/>
    <property type="match status" value="1"/>
</dbReference>
<feature type="domain" description="HTH gntR-type" evidence="4">
    <location>
        <begin position="9"/>
        <end position="77"/>
    </location>
</feature>
<dbReference type="SUPFAM" id="SSF46785">
    <property type="entry name" value="Winged helix' DNA-binding domain"/>
    <property type="match status" value="1"/>
</dbReference>
<keyword evidence="2" id="KW-0238">DNA-binding</keyword>
<dbReference type="GO" id="GO:0003700">
    <property type="term" value="F:DNA-binding transcription factor activity"/>
    <property type="evidence" value="ECO:0007669"/>
    <property type="project" value="InterPro"/>
</dbReference>
<keyword evidence="3" id="KW-0804">Transcription</keyword>
<organism evidence="5 6">
    <name type="scientific">Alkalicella caledoniensis</name>
    <dbReference type="NCBI Taxonomy" id="2731377"/>
    <lineage>
        <taxon>Bacteria</taxon>
        <taxon>Bacillati</taxon>
        <taxon>Bacillota</taxon>
        <taxon>Clostridia</taxon>
        <taxon>Eubacteriales</taxon>
        <taxon>Proteinivoracaceae</taxon>
        <taxon>Alkalicella</taxon>
    </lineage>
</organism>
<dbReference type="GO" id="GO:0003677">
    <property type="term" value="F:DNA binding"/>
    <property type="evidence" value="ECO:0007669"/>
    <property type="project" value="UniProtKB-KW"/>
</dbReference>
<gene>
    <name evidence="5" type="ORF">HYG86_12440</name>
</gene>
<sequence length="122" mass="13596">MIINFDSDKPIYLQLAEAVEDDILKGIFEEESQIISTTEISVNFKINPATAGKGINLLVDEGILYKKRGVGMFVSPGAKGKILAKRKEKFYEGYIINLLNEASKLNISTEEIIKMLERGSVK</sequence>
<dbReference type="Proteomes" id="UP000516160">
    <property type="component" value="Chromosome"/>
</dbReference>
<dbReference type="InterPro" id="IPR036388">
    <property type="entry name" value="WH-like_DNA-bd_sf"/>
</dbReference>
<dbReference type="PANTHER" id="PTHR38445:SF10">
    <property type="entry name" value="GNTR-FAMILY TRANSCRIPTIONAL REGULATOR"/>
    <property type="match status" value="1"/>
</dbReference>
<dbReference type="InterPro" id="IPR000524">
    <property type="entry name" value="Tscrpt_reg_HTH_GntR"/>
</dbReference>
<name>A0A7G9WA07_ALKCA</name>
<dbReference type="RefSeq" id="WP_213165888.1">
    <property type="nucleotide sequence ID" value="NZ_CP058559.1"/>
</dbReference>
<keyword evidence="6" id="KW-1185">Reference proteome</keyword>
<evidence type="ECO:0000259" key="4">
    <source>
        <dbReference type="PROSITE" id="PS50949"/>
    </source>
</evidence>
<dbReference type="PANTHER" id="PTHR38445">
    <property type="entry name" value="HTH-TYPE TRANSCRIPTIONAL REPRESSOR YTRA"/>
    <property type="match status" value="1"/>
</dbReference>
<dbReference type="CDD" id="cd07377">
    <property type="entry name" value="WHTH_GntR"/>
    <property type="match status" value="1"/>
</dbReference>
<evidence type="ECO:0000313" key="6">
    <source>
        <dbReference type="Proteomes" id="UP000516160"/>
    </source>
</evidence>
<protein>
    <submittedName>
        <fullName evidence="5">GntR family transcriptional regulator</fullName>
    </submittedName>
</protein>
<dbReference type="KEGG" id="acae:HYG86_12440"/>